<accession>A0A507C9S0</accession>
<dbReference type="GeneID" id="42003938"/>
<comment type="caution">
    <text evidence="6">The sequence shown here is derived from an EMBL/GenBank/DDBJ whole genome shotgun (WGS) entry which is preliminary data.</text>
</comment>
<keyword evidence="4" id="KW-1015">Disulfide bond</keyword>
<dbReference type="PANTHER" id="PTHR47677:SF1">
    <property type="entry name" value="CYTOCHROME C OXIDASE ASSEMBLY FACTOR 6"/>
    <property type="match status" value="1"/>
</dbReference>
<evidence type="ECO:0000313" key="7">
    <source>
        <dbReference type="Proteomes" id="UP000319731"/>
    </source>
</evidence>
<evidence type="ECO:0000256" key="4">
    <source>
        <dbReference type="ARBA" id="ARBA00023157"/>
    </source>
</evidence>
<evidence type="ECO:0000256" key="5">
    <source>
        <dbReference type="SAM" id="MobiDB-lite"/>
    </source>
</evidence>
<feature type="region of interest" description="Disordered" evidence="5">
    <location>
        <begin position="108"/>
        <end position="134"/>
    </location>
</feature>
<dbReference type="GO" id="GO:0005739">
    <property type="term" value="C:mitochondrion"/>
    <property type="evidence" value="ECO:0007669"/>
    <property type="project" value="UniProtKB-SubCell"/>
</dbReference>
<keyword evidence="7" id="KW-1185">Reference proteome</keyword>
<dbReference type="RefSeq" id="XP_031025414.1">
    <property type="nucleotide sequence ID" value="XM_031168641.1"/>
</dbReference>
<reference evidence="6 7" key="1">
    <citation type="journal article" date="2019" name="Sci. Rep.">
        <title>Comparative genomics of chytrid fungi reveal insights into the obligate biotrophic and pathogenic lifestyle of Synchytrium endobioticum.</title>
        <authorList>
            <person name="van de Vossenberg B.T.L.H."/>
            <person name="Warris S."/>
            <person name="Nguyen H.D.T."/>
            <person name="van Gent-Pelzer M.P.E."/>
            <person name="Joly D.L."/>
            <person name="van de Geest H.C."/>
            <person name="Bonants P.J.M."/>
            <person name="Smith D.S."/>
            <person name="Levesque C.A."/>
            <person name="van der Lee T.A.J."/>
        </authorList>
    </citation>
    <scope>NUCLEOTIDE SEQUENCE [LARGE SCALE GENOMIC DNA]</scope>
    <source>
        <strain evidence="6 7">JEL517</strain>
    </source>
</reference>
<evidence type="ECO:0000256" key="1">
    <source>
        <dbReference type="ARBA" id="ARBA00004173"/>
    </source>
</evidence>
<sequence length="134" mass="15187">MSSKQPPTRSSRTKCWAARDAYFACLDSHSLWLRGLAPKTHAEVVEVDPTAPKITPMTDKSLSRQELKNLYACGSEGKVFEKECLASWVMHFSLLRVKDLQTQALKKKLDEREKDRESNDSGFWEKAASPTAKQ</sequence>
<feature type="compositionally biased region" description="Basic and acidic residues" evidence="5">
    <location>
        <begin position="108"/>
        <end position="119"/>
    </location>
</feature>
<gene>
    <name evidence="6" type="ORF">SmJEL517_g02713</name>
</gene>
<dbReference type="InterPro" id="IPR048281">
    <property type="entry name" value="COA6_fun"/>
</dbReference>
<keyword evidence="3" id="KW-0496">Mitochondrion</keyword>
<organism evidence="6 7">
    <name type="scientific">Synchytrium microbalum</name>
    <dbReference type="NCBI Taxonomy" id="1806994"/>
    <lineage>
        <taxon>Eukaryota</taxon>
        <taxon>Fungi</taxon>
        <taxon>Fungi incertae sedis</taxon>
        <taxon>Chytridiomycota</taxon>
        <taxon>Chytridiomycota incertae sedis</taxon>
        <taxon>Chytridiomycetes</taxon>
        <taxon>Synchytriales</taxon>
        <taxon>Synchytriaceae</taxon>
        <taxon>Synchytrium</taxon>
    </lineage>
</organism>
<protein>
    <submittedName>
        <fullName evidence="6">Uncharacterized protein</fullName>
    </submittedName>
</protein>
<dbReference type="InterPro" id="IPR048280">
    <property type="entry name" value="COX6B-like"/>
</dbReference>
<dbReference type="STRING" id="1806994.A0A507C9S0"/>
<evidence type="ECO:0000256" key="2">
    <source>
        <dbReference type="ARBA" id="ARBA00006425"/>
    </source>
</evidence>
<dbReference type="AlphaFoldDB" id="A0A507C9S0"/>
<evidence type="ECO:0000256" key="3">
    <source>
        <dbReference type="ARBA" id="ARBA00023128"/>
    </source>
</evidence>
<comment type="similarity">
    <text evidence="2">Belongs to the cytochrome c oxidase subunit 6B family.</text>
</comment>
<dbReference type="Pfam" id="PF02297">
    <property type="entry name" value="COX6B"/>
    <property type="match status" value="1"/>
</dbReference>
<dbReference type="PANTHER" id="PTHR47677">
    <property type="entry name" value="CYTOCHROME C OXIDASE ASSEMBLY FACTOR 6"/>
    <property type="match status" value="1"/>
</dbReference>
<dbReference type="Proteomes" id="UP000319731">
    <property type="component" value="Unassembled WGS sequence"/>
</dbReference>
<comment type="subcellular location">
    <subcellularLocation>
        <location evidence="1">Mitochondrion</location>
    </subcellularLocation>
</comment>
<dbReference type="EMBL" id="QEAO01000012">
    <property type="protein sequence ID" value="TPX34736.1"/>
    <property type="molecule type" value="Genomic_DNA"/>
</dbReference>
<dbReference type="Gene3D" id="1.10.10.140">
    <property type="entry name" value="Cytochrome c oxidase, subunit VIb"/>
    <property type="match status" value="1"/>
</dbReference>
<name>A0A507C9S0_9FUNG</name>
<dbReference type="OrthoDB" id="5545577at2759"/>
<dbReference type="InterPro" id="IPR036549">
    <property type="entry name" value="CX6/COA6-like_sf"/>
</dbReference>
<proteinExistence type="inferred from homology"/>
<evidence type="ECO:0000313" key="6">
    <source>
        <dbReference type="EMBL" id="TPX34736.1"/>
    </source>
</evidence>